<sequence length="129" mass="13741">MPTIEIDDSTAIAIRLAAQTAGISPGDVVRRLVEGTHVASGPGADLEVADRIAIHAVYEGHRTNASYNPATQQVEILDGPLEGSSYRSPSGAAIAVVQHYRPAVNPNRNGWTFWTLSDNGQALQSIRHS</sequence>
<protein>
    <submittedName>
        <fullName evidence="1">Uncharacterized protein</fullName>
    </submittedName>
</protein>
<evidence type="ECO:0000313" key="1">
    <source>
        <dbReference type="EMBL" id="SIQ12789.1"/>
    </source>
</evidence>
<dbReference type="Proteomes" id="UP000186235">
    <property type="component" value="Unassembled WGS sequence"/>
</dbReference>
<keyword evidence="2" id="KW-1185">Reference proteome</keyword>
<dbReference type="EMBL" id="FTMI01000002">
    <property type="protein sequence ID" value="SIQ12789.1"/>
    <property type="molecule type" value="Genomic_DNA"/>
</dbReference>
<evidence type="ECO:0000313" key="2">
    <source>
        <dbReference type="Proteomes" id="UP000186235"/>
    </source>
</evidence>
<gene>
    <name evidence="1" type="ORF">SAMN05518682_1397</name>
</gene>
<organism evidence="1 2">
    <name type="scientific">Cellulosimicrobium aquatile</name>
    <dbReference type="NCBI Taxonomy" id="1612203"/>
    <lineage>
        <taxon>Bacteria</taxon>
        <taxon>Bacillati</taxon>
        <taxon>Actinomycetota</taxon>
        <taxon>Actinomycetes</taxon>
        <taxon>Micrococcales</taxon>
        <taxon>Promicromonosporaceae</taxon>
        <taxon>Cellulosimicrobium</taxon>
    </lineage>
</organism>
<reference evidence="2" key="1">
    <citation type="submission" date="2017-01" db="EMBL/GenBank/DDBJ databases">
        <authorList>
            <person name="Varghese N."/>
            <person name="Submissions S."/>
        </authorList>
    </citation>
    <scope>NUCLEOTIDE SEQUENCE [LARGE SCALE GENOMIC DNA]</scope>
    <source>
        <strain evidence="2">3bp</strain>
    </source>
</reference>
<accession>A0A1N6Q8D1</accession>
<proteinExistence type="predicted"/>
<dbReference type="AlphaFoldDB" id="A0A1N6Q8D1"/>
<name>A0A1N6Q8D1_9MICO</name>